<dbReference type="RefSeq" id="WP_378206187.1">
    <property type="nucleotide sequence ID" value="NZ_JBHLZP010000183.1"/>
</dbReference>
<evidence type="ECO:0000313" key="2">
    <source>
        <dbReference type="EMBL" id="MFB9835182.1"/>
    </source>
</evidence>
<protein>
    <recommendedName>
        <fullName evidence="4">DUF222 domain-containing protein</fullName>
    </recommendedName>
</protein>
<feature type="coiled-coil region" evidence="1">
    <location>
        <begin position="183"/>
        <end position="210"/>
    </location>
</feature>
<keyword evidence="1" id="KW-0175">Coiled coil</keyword>
<proteinExistence type="predicted"/>
<evidence type="ECO:0008006" key="4">
    <source>
        <dbReference type="Google" id="ProtNLM"/>
    </source>
</evidence>
<evidence type="ECO:0000313" key="3">
    <source>
        <dbReference type="Proteomes" id="UP001589627"/>
    </source>
</evidence>
<organism evidence="2 3">
    <name type="scientific">Actinoallomurus acaciae</name>
    <dbReference type="NCBI Taxonomy" id="502577"/>
    <lineage>
        <taxon>Bacteria</taxon>
        <taxon>Bacillati</taxon>
        <taxon>Actinomycetota</taxon>
        <taxon>Actinomycetes</taxon>
        <taxon>Streptosporangiales</taxon>
        <taxon>Thermomonosporaceae</taxon>
        <taxon>Actinoallomurus</taxon>
    </lineage>
</organism>
<gene>
    <name evidence="2" type="ORF">ACFFNX_23650</name>
</gene>
<name>A0ABV5YJE6_9ACTN</name>
<keyword evidence="3" id="KW-1185">Reference proteome</keyword>
<comment type="caution">
    <text evidence="2">The sequence shown here is derived from an EMBL/GenBank/DDBJ whole genome shotgun (WGS) entry which is preliminary data.</text>
</comment>
<dbReference type="EMBL" id="JBHLZP010000183">
    <property type="protein sequence ID" value="MFB9835182.1"/>
    <property type="molecule type" value="Genomic_DNA"/>
</dbReference>
<dbReference type="Proteomes" id="UP001589627">
    <property type="component" value="Unassembled WGS sequence"/>
</dbReference>
<reference evidence="2 3" key="1">
    <citation type="submission" date="2024-09" db="EMBL/GenBank/DDBJ databases">
        <authorList>
            <person name="Sun Q."/>
            <person name="Mori K."/>
        </authorList>
    </citation>
    <scope>NUCLEOTIDE SEQUENCE [LARGE SCALE GENOMIC DNA]</scope>
    <source>
        <strain evidence="2 3">TBRC 0563</strain>
    </source>
</reference>
<evidence type="ECO:0000256" key="1">
    <source>
        <dbReference type="SAM" id="Coils"/>
    </source>
</evidence>
<accession>A0ABV5YJE6</accession>
<sequence length="388" mass="43482">MAKYGIFEKAVQGFLRFPATKRAAEDISVSPAEMIRGAVKAQKRIDEETSRIEAAAPKAVDQTELLRQQIRDAADSQTKIGREAWRVDVQNAASRAAFDPGFQHTELERVLDALTERSAPIPLHPIADAEIKKMLATPAGIREATNLYLDPAAMKEWQTRLLQKQIDEKVLAAQEKLGPTIKAAAYGRRLDEIQQAAEELDLQAERAYQKASLEQAPGETIPFRCKNEMLGWYHGGSWQNSEHWLSGKERDDLARLGVEAGEIETMLHHLPIDVGEEEKAFRLLADATDIADHDPGLALDTSKLDEIRRLCPQRSTTYPHKPDNSTQITQISEHALRPRILFDIFGRIEVIELPDGASVERPLSTTVGWVTRWEKGASFPFWPERPSG</sequence>